<dbReference type="AlphaFoldDB" id="W4LNV7"/>
<dbReference type="Gene3D" id="2.20.25.90">
    <property type="entry name" value="ADC-like domains"/>
    <property type="match status" value="1"/>
</dbReference>
<evidence type="ECO:0000313" key="7">
    <source>
        <dbReference type="EMBL" id="ETW99081.1"/>
    </source>
</evidence>
<dbReference type="GO" id="GO:0016020">
    <property type="term" value="C:membrane"/>
    <property type="evidence" value="ECO:0007669"/>
    <property type="project" value="TreeGrafter"/>
</dbReference>
<dbReference type="SUPFAM" id="SSF53706">
    <property type="entry name" value="Formate dehydrogenase/DMSO reductase, domains 1-3"/>
    <property type="match status" value="1"/>
</dbReference>
<evidence type="ECO:0000256" key="2">
    <source>
        <dbReference type="ARBA" id="ARBA00022723"/>
    </source>
</evidence>
<dbReference type="Gene3D" id="3.40.50.740">
    <property type="match status" value="1"/>
</dbReference>
<dbReference type="GO" id="GO:0016491">
    <property type="term" value="F:oxidoreductase activity"/>
    <property type="evidence" value="ECO:0007669"/>
    <property type="project" value="UniProtKB-KW"/>
</dbReference>
<name>W4LNV7_ENTF1</name>
<proteinExistence type="predicted"/>
<sequence>MKQSRRPTSHRTFCRICEAACALRAECDDAGQLVRLRPDREHPVSRGFACAKGTRFLDVAHHPERVLSPLQRQSDGRYQSVAWDVAMAQCEARLRPILDRYGPHAIALYVGNPLAFNAMGAVSTLAFMRALGTRNVFTAGSQDCNNKFSGAQIVHGSPLIHPLPDLAHADVALMLGTNPAVSQTSFIHLEGGSTVFDRLADRGGRILWVDPRRTESAQRWGEHVAIRPGTDIFLLLALLHALRDQYRSHPQVEGLETLLALASAYPPLRTASLTGLAAAQIEAIADALRQARCATMHMSVGVNQGPFGTLCYVALQALAYLSGNFDQRGGLLFHPLAVGLGEIGRHLGLAGDGQQSRVATFPRLIKSLPGGILADEILTPGEEQVRALIVLSGNPLMSIPGEAKLRKAFAKLDYMICLDLFQNATGQMADLVLPTPCWLERWDVATTTMLFQHAPHIQYAGAVQAPPGEVRSEARILADISLALARPLWGHRAVARLWGRMPWDVVMKTGSDVVSLPSRWLRQGFPSLPSLRPKPGRYLGKGPRTLGRRVRFWHDDLQPEMARLASYAASVEDRGKNAQAGELTLICRRRRLGQNSWLHRATRDGKPEDTAWLAPSDLQALGLPQGGPVRLQTAGGRCRSWPCRWMRWSRGWSWCRTAYRM</sequence>
<comment type="caution">
    <text evidence="7">The sequence shown here is derived from an EMBL/GenBank/DDBJ whole genome shotgun (WGS) entry which is preliminary data.</text>
</comment>
<dbReference type="InterPro" id="IPR006656">
    <property type="entry name" value="Mopterin_OxRdtase"/>
</dbReference>
<keyword evidence="5" id="KW-0411">Iron-sulfur</keyword>
<evidence type="ECO:0000256" key="5">
    <source>
        <dbReference type="ARBA" id="ARBA00023014"/>
    </source>
</evidence>
<dbReference type="Pfam" id="PF00384">
    <property type="entry name" value="Molybdopterin"/>
    <property type="match status" value="1"/>
</dbReference>
<reference evidence="7 8" key="1">
    <citation type="journal article" date="2014" name="Nature">
        <title>An environmental bacterial taxon with a large and distinct metabolic repertoire.</title>
        <authorList>
            <person name="Wilson M.C."/>
            <person name="Mori T."/>
            <person name="Ruckert C."/>
            <person name="Uria A.R."/>
            <person name="Helf M.J."/>
            <person name="Takada K."/>
            <person name="Gernert C."/>
            <person name="Steffens U.A."/>
            <person name="Heycke N."/>
            <person name="Schmitt S."/>
            <person name="Rinke C."/>
            <person name="Helfrich E.J."/>
            <person name="Brachmann A.O."/>
            <person name="Gurgui C."/>
            <person name="Wakimoto T."/>
            <person name="Kracht M."/>
            <person name="Crusemann M."/>
            <person name="Hentschel U."/>
            <person name="Abe I."/>
            <person name="Matsunaga S."/>
            <person name="Kalinowski J."/>
            <person name="Takeyama H."/>
            <person name="Piel J."/>
        </authorList>
    </citation>
    <scope>NUCLEOTIDE SEQUENCE [LARGE SCALE GENOMIC DNA]</scope>
    <source>
        <strain evidence="8">TSY1</strain>
    </source>
</reference>
<dbReference type="Gene3D" id="3.40.228.10">
    <property type="entry name" value="Dimethylsulfoxide Reductase, domain 2"/>
    <property type="match status" value="1"/>
</dbReference>
<protein>
    <recommendedName>
        <fullName evidence="6">4Fe-4S Mo/W bis-MGD-type domain-containing protein</fullName>
    </recommendedName>
</protein>
<evidence type="ECO:0000259" key="6">
    <source>
        <dbReference type="PROSITE" id="PS51669"/>
    </source>
</evidence>
<dbReference type="InterPro" id="IPR006963">
    <property type="entry name" value="Mopterin_OxRdtase_4Fe-4S_dom"/>
</dbReference>
<dbReference type="SUPFAM" id="SSF50692">
    <property type="entry name" value="ADC-like"/>
    <property type="match status" value="1"/>
</dbReference>
<evidence type="ECO:0000256" key="3">
    <source>
        <dbReference type="ARBA" id="ARBA00023002"/>
    </source>
</evidence>
<evidence type="ECO:0000313" key="8">
    <source>
        <dbReference type="Proteomes" id="UP000019141"/>
    </source>
</evidence>
<feature type="domain" description="4Fe-4S Mo/W bis-MGD-type" evidence="6">
    <location>
        <begin position="7"/>
        <end position="64"/>
    </location>
</feature>
<evidence type="ECO:0000256" key="4">
    <source>
        <dbReference type="ARBA" id="ARBA00023004"/>
    </source>
</evidence>
<keyword evidence="3" id="KW-0560">Oxidoreductase</keyword>
<accession>W4LNV7</accession>
<keyword evidence="1" id="KW-0004">4Fe-4S</keyword>
<dbReference type="InterPro" id="IPR009010">
    <property type="entry name" value="Asp_de-COase-like_dom_sf"/>
</dbReference>
<dbReference type="SMART" id="SM00926">
    <property type="entry name" value="Molybdop_Fe4S4"/>
    <property type="match status" value="1"/>
</dbReference>
<keyword evidence="4" id="KW-0408">Iron</keyword>
<organism evidence="7 8">
    <name type="scientific">Entotheonella factor</name>
    <dbReference type="NCBI Taxonomy" id="1429438"/>
    <lineage>
        <taxon>Bacteria</taxon>
        <taxon>Pseudomonadati</taxon>
        <taxon>Nitrospinota/Tectimicrobiota group</taxon>
        <taxon>Candidatus Tectimicrobiota</taxon>
        <taxon>Candidatus Entotheonellia</taxon>
        <taxon>Candidatus Entotheonellales</taxon>
        <taxon>Candidatus Entotheonellaceae</taxon>
        <taxon>Candidatus Entotheonella</taxon>
    </lineage>
</organism>
<dbReference type="PANTHER" id="PTHR43105">
    <property type="entry name" value="RESPIRATORY NITRATE REDUCTASE"/>
    <property type="match status" value="1"/>
</dbReference>
<dbReference type="GO" id="GO:0046872">
    <property type="term" value="F:metal ion binding"/>
    <property type="evidence" value="ECO:0007669"/>
    <property type="project" value="UniProtKB-KW"/>
</dbReference>
<dbReference type="Proteomes" id="UP000019141">
    <property type="component" value="Unassembled WGS sequence"/>
</dbReference>
<dbReference type="PANTHER" id="PTHR43105:SF9">
    <property type="entry name" value="NADPH-FE(3+) OXIDOREDUCTASE SUBUNIT ALPHA"/>
    <property type="match status" value="1"/>
</dbReference>
<dbReference type="GO" id="GO:0051539">
    <property type="term" value="F:4 iron, 4 sulfur cluster binding"/>
    <property type="evidence" value="ECO:0007669"/>
    <property type="project" value="UniProtKB-KW"/>
</dbReference>
<gene>
    <name evidence="7" type="ORF">ETSY1_16245</name>
</gene>
<dbReference type="HOGENOM" id="CLU_000422_13_3_7"/>
<dbReference type="EMBL" id="AZHW01000485">
    <property type="protein sequence ID" value="ETW99081.1"/>
    <property type="molecule type" value="Genomic_DNA"/>
</dbReference>
<dbReference type="InterPro" id="IPR050123">
    <property type="entry name" value="Prok_molybdopt-oxidoreductase"/>
</dbReference>
<dbReference type="Pfam" id="PF04879">
    <property type="entry name" value="Molybdop_Fe4S4"/>
    <property type="match status" value="1"/>
</dbReference>
<keyword evidence="8" id="KW-1185">Reference proteome</keyword>
<keyword evidence="2" id="KW-0479">Metal-binding</keyword>
<dbReference type="PROSITE" id="PS51669">
    <property type="entry name" value="4FE4S_MOW_BIS_MGD"/>
    <property type="match status" value="1"/>
</dbReference>
<evidence type="ECO:0000256" key="1">
    <source>
        <dbReference type="ARBA" id="ARBA00022485"/>
    </source>
</evidence>